<reference evidence="3" key="1">
    <citation type="submission" date="2015-09" db="EMBL/GenBank/DDBJ databases">
        <authorList>
            <person name="Daims H."/>
        </authorList>
    </citation>
    <scope>NUCLEOTIDE SEQUENCE [LARGE SCALE GENOMIC DNA]</scope>
</reference>
<dbReference type="AlphaFoldDB" id="A0A0S4KRZ7"/>
<dbReference type="SUPFAM" id="SSF141371">
    <property type="entry name" value="PilZ domain-like"/>
    <property type="match status" value="1"/>
</dbReference>
<accession>A0A0S4KRZ7</accession>
<protein>
    <recommendedName>
        <fullName evidence="1">PilZ domain-containing protein</fullName>
    </recommendedName>
</protein>
<sequence>MKRNEGKWSGAMATVNERRKFVRATLVGSALVIPHDGRRASTAVLDNVNKIGAGLHTKDRFAPKARVTVSLAFLDSNQVEQQEKLDGMIAWVKPWGKKGFLIGVVWDDVVTEEKNRWLYYYLEETLKASR</sequence>
<dbReference type="Pfam" id="PF07238">
    <property type="entry name" value="PilZ"/>
    <property type="match status" value="1"/>
</dbReference>
<dbReference type="Proteomes" id="UP000066284">
    <property type="component" value="Chromosome 1"/>
</dbReference>
<keyword evidence="3" id="KW-1185">Reference proteome</keyword>
<name>A0A0S4KRZ7_9BACT</name>
<dbReference type="Gene3D" id="2.40.10.220">
    <property type="entry name" value="predicted glycosyltransferase like domains"/>
    <property type="match status" value="1"/>
</dbReference>
<dbReference type="InterPro" id="IPR009875">
    <property type="entry name" value="PilZ_domain"/>
</dbReference>
<organism evidence="2 3">
    <name type="scientific">Candidatus Nitrospira inopinata</name>
    <dbReference type="NCBI Taxonomy" id="1715989"/>
    <lineage>
        <taxon>Bacteria</taxon>
        <taxon>Pseudomonadati</taxon>
        <taxon>Nitrospirota</taxon>
        <taxon>Nitrospiria</taxon>
        <taxon>Nitrospirales</taxon>
        <taxon>Nitrospiraceae</taxon>
        <taxon>Nitrospira</taxon>
    </lineage>
</organism>
<evidence type="ECO:0000313" key="3">
    <source>
        <dbReference type="Proteomes" id="UP000066284"/>
    </source>
</evidence>
<evidence type="ECO:0000313" key="2">
    <source>
        <dbReference type="EMBL" id="CUQ65946.1"/>
    </source>
</evidence>
<evidence type="ECO:0000259" key="1">
    <source>
        <dbReference type="Pfam" id="PF07238"/>
    </source>
</evidence>
<proteinExistence type="predicted"/>
<dbReference type="KEGG" id="nio:NITINOP_0971"/>
<gene>
    <name evidence="2" type="ORF">NITINOP_0971</name>
</gene>
<dbReference type="STRING" id="1715989.NITINOP_0971"/>
<dbReference type="GO" id="GO:0035438">
    <property type="term" value="F:cyclic-di-GMP binding"/>
    <property type="evidence" value="ECO:0007669"/>
    <property type="project" value="InterPro"/>
</dbReference>
<dbReference type="EMBL" id="LN885086">
    <property type="protein sequence ID" value="CUQ65946.1"/>
    <property type="molecule type" value="Genomic_DNA"/>
</dbReference>
<feature type="domain" description="PilZ" evidence="1">
    <location>
        <begin position="17"/>
        <end position="116"/>
    </location>
</feature>